<accession>A0ABS7QXC4</accession>
<sequence>MSEIENGTQCRYFSKAWHRVPLAALQFIKTSSPCVTIHGAHLPGSPLM</sequence>
<proteinExistence type="predicted"/>
<evidence type="ECO:0000313" key="2">
    <source>
        <dbReference type="Proteomes" id="UP001198565"/>
    </source>
</evidence>
<evidence type="ECO:0000313" key="1">
    <source>
        <dbReference type="EMBL" id="MBY8887863.1"/>
    </source>
</evidence>
<gene>
    <name evidence="1" type="ORF">K7472_23905</name>
</gene>
<comment type="caution">
    <text evidence="1">The sequence shown here is derived from an EMBL/GenBank/DDBJ whole genome shotgun (WGS) entry which is preliminary data.</text>
</comment>
<protein>
    <submittedName>
        <fullName evidence="1">Uncharacterized protein</fullName>
    </submittedName>
</protein>
<organism evidence="1 2">
    <name type="scientific">Streptantibioticus parmotrematis</name>
    <dbReference type="NCBI Taxonomy" id="2873249"/>
    <lineage>
        <taxon>Bacteria</taxon>
        <taxon>Bacillati</taxon>
        <taxon>Actinomycetota</taxon>
        <taxon>Actinomycetes</taxon>
        <taxon>Kitasatosporales</taxon>
        <taxon>Streptomycetaceae</taxon>
        <taxon>Streptantibioticus</taxon>
    </lineage>
</organism>
<keyword evidence="2" id="KW-1185">Reference proteome</keyword>
<name>A0ABS7QXC4_9ACTN</name>
<dbReference type="RefSeq" id="WP_222980607.1">
    <property type="nucleotide sequence ID" value="NZ_JAINVZ010000019.1"/>
</dbReference>
<dbReference type="EMBL" id="JAINVZ010000019">
    <property type="protein sequence ID" value="MBY8887863.1"/>
    <property type="molecule type" value="Genomic_DNA"/>
</dbReference>
<dbReference type="Proteomes" id="UP001198565">
    <property type="component" value="Unassembled WGS sequence"/>
</dbReference>
<reference evidence="1 2" key="1">
    <citation type="submission" date="2021-08" db="EMBL/GenBank/DDBJ databases">
        <title>Streptomyces sp. PTM05 isolated from lichen.</title>
        <authorList>
            <person name="Somphong A."/>
            <person name="Phongsopitanun W."/>
            <person name="Tanasupawat S."/>
        </authorList>
    </citation>
    <scope>NUCLEOTIDE SEQUENCE [LARGE SCALE GENOMIC DNA]</scope>
    <source>
        <strain evidence="1 2">Ptm05</strain>
    </source>
</reference>